<dbReference type="InterPro" id="IPR011043">
    <property type="entry name" value="Gal_Oxase/kelch_b-propeller"/>
</dbReference>
<protein>
    <submittedName>
        <fullName evidence="1">Uncharacterized protein</fullName>
    </submittedName>
</protein>
<name>A0AAV0GJM3_9ASTE</name>
<dbReference type="SUPFAM" id="SSF50965">
    <property type="entry name" value="Galactose oxidase, central domain"/>
    <property type="match status" value="1"/>
</dbReference>
<keyword evidence="2" id="KW-1185">Reference proteome</keyword>
<dbReference type="AlphaFoldDB" id="A0AAV0GJM3"/>
<dbReference type="EMBL" id="CAMAPF010001134">
    <property type="protein sequence ID" value="CAH9147552.1"/>
    <property type="molecule type" value="Genomic_DNA"/>
</dbReference>
<dbReference type="Proteomes" id="UP001152523">
    <property type="component" value="Unassembled WGS sequence"/>
</dbReference>
<organism evidence="1 2">
    <name type="scientific">Cuscuta epithymum</name>
    <dbReference type="NCBI Taxonomy" id="186058"/>
    <lineage>
        <taxon>Eukaryota</taxon>
        <taxon>Viridiplantae</taxon>
        <taxon>Streptophyta</taxon>
        <taxon>Embryophyta</taxon>
        <taxon>Tracheophyta</taxon>
        <taxon>Spermatophyta</taxon>
        <taxon>Magnoliopsida</taxon>
        <taxon>eudicotyledons</taxon>
        <taxon>Gunneridae</taxon>
        <taxon>Pentapetalae</taxon>
        <taxon>asterids</taxon>
        <taxon>lamiids</taxon>
        <taxon>Solanales</taxon>
        <taxon>Convolvulaceae</taxon>
        <taxon>Cuscuteae</taxon>
        <taxon>Cuscuta</taxon>
        <taxon>Cuscuta subgen. Cuscuta</taxon>
    </lineage>
</organism>
<sequence length="387" mass="43396">MKKKLVVVSYAACASILGDYMSACILDLECRPDSGDSNGNPLRRVPLIQIGGIDDMDQEWGYCVLDSILYMSGEKKSVYKVDLSKLSTCTSETGNYRAEKMHAEMLSEKKSPVATAISMPDGSERVLVFSTRDLCADPSIRKTTDFEIYDPNSGIWVGLPGSDIWGDDAAVWFDIVAFTVPKNKSLLLIQTYSDDSSIYALDFLSPHVGWQKRETYLGVKSIPFDNSPHSLFVDDEICLTGYGAYDILEKAPGTGLSHVMLYRRMGTYGKNPSRFFSFPQQQLLEHSPEWCFYKSISPLVTLLGYDSNSGDCEFCVVHLGLNRFDSSAWIQQFVYKFNLKEYRAEKREKKGAGGEAAKLRIHILKHSSFQAVPAPCIYFDALYLNSF</sequence>
<evidence type="ECO:0000313" key="2">
    <source>
        <dbReference type="Proteomes" id="UP001152523"/>
    </source>
</evidence>
<proteinExistence type="predicted"/>
<accession>A0AAV0GJM3</accession>
<comment type="caution">
    <text evidence="1">The sequence shown here is derived from an EMBL/GenBank/DDBJ whole genome shotgun (WGS) entry which is preliminary data.</text>
</comment>
<reference evidence="1" key="1">
    <citation type="submission" date="2022-07" db="EMBL/GenBank/DDBJ databases">
        <authorList>
            <person name="Macas J."/>
            <person name="Novak P."/>
            <person name="Neumann P."/>
        </authorList>
    </citation>
    <scope>NUCLEOTIDE SEQUENCE</scope>
</reference>
<gene>
    <name evidence="1" type="ORF">CEPIT_LOCUS43831</name>
</gene>
<evidence type="ECO:0000313" key="1">
    <source>
        <dbReference type="EMBL" id="CAH9147552.1"/>
    </source>
</evidence>